<dbReference type="InterPro" id="IPR052037">
    <property type="entry name" value="LPS_export_LptA"/>
</dbReference>
<reference evidence="5 6" key="1">
    <citation type="journal article" date="2015" name="Biotechnol. Bioeng.">
        <title>Genome sequence and phenotypic characterization of Caulobacter segnis.</title>
        <authorList>
            <person name="Patel S."/>
            <person name="Fletcher B."/>
            <person name="Scott D.C."/>
            <person name="Ely B."/>
        </authorList>
    </citation>
    <scope>NUCLEOTIDE SEQUENCE [LARGE SCALE GENOMIC DNA]</scope>
    <source>
        <strain evidence="5 6">TK0059</strain>
    </source>
</reference>
<proteinExistence type="predicted"/>
<organism evidence="5 6">
    <name type="scientific">Caulobacter segnis</name>
    <dbReference type="NCBI Taxonomy" id="88688"/>
    <lineage>
        <taxon>Bacteria</taxon>
        <taxon>Pseudomonadati</taxon>
        <taxon>Pseudomonadota</taxon>
        <taxon>Alphaproteobacteria</taxon>
        <taxon>Caulobacterales</taxon>
        <taxon>Caulobacteraceae</taxon>
        <taxon>Caulobacter</taxon>
    </lineage>
</organism>
<keyword evidence="1 3" id="KW-0732">Signal</keyword>
<feature type="domain" description="Organic solvent tolerance-like N-terminal" evidence="4">
    <location>
        <begin position="39"/>
        <end position="149"/>
    </location>
</feature>
<gene>
    <name evidence="5" type="ORF">B7G68_20850</name>
</gene>
<evidence type="ECO:0000256" key="1">
    <source>
        <dbReference type="ARBA" id="ARBA00022729"/>
    </source>
</evidence>
<evidence type="ECO:0000313" key="6">
    <source>
        <dbReference type="Proteomes" id="UP000240527"/>
    </source>
</evidence>
<feature type="compositionally biased region" description="Low complexity" evidence="2">
    <location>
        <begin position="180"/>
        <end position="190"/>
    </location>
</feature>
<dbReference type="Gene3D" id="2.60.450.10">
    <property type="entry name" value="Lipopolysaccharide (LPS) transport protein A like domain"/>
    <property type="match status" value="1"/>
</dbReference>
<dbReference type="Proteomes" id="UP000240527">
    <property type="component" value="Chromosome"/>
</dbReference>
<accession>A0ABM6TLD8</accession>
<feature type="chain" id="PRO_5047356824" description="Organic solvent tolerance-like N-terminal domain-containing protein" evidence="3">
    <location>
        <begin position="29"/>
        <end position="190"/>
    </location>
</feature>
<name>A0ABM6TLD8_9CAUL</name>
<evidence type="ECO:0000256" key="3">
    <source>
        <dbReference type="SAM" id="SignalP"/>
    </source>
</evidence>
<keyword evidence="6" id="KW-1185">Reference proteome</keyword>
<evidence type="ECO:0000259" key="4">
    <source>
        <dbReference type="Pfam" id="PF03968"/>
    </source>
</evidence>
<dbReference type="PANTHER" id="PTHR36504:SF1">
    <property type="entry name" value="LIPOPOLYSACCHARIDE EXPORT SYSTEM PROTEIN LPTA"/>
    <property type="match status" value="1"/>
</dbReference>
<sequence>MVLMKRWTAAAATALVLSGYGAAGVAHAQQGDSSAPIDVSANQQETINSKCITIFRGNVEILQDRSRMRAQQVTVYSAKRAGSESGCGNAQRLEAEGDVYVVSENQKARGDRAVYTFSDNTAVLTGDVILTKGKDVARGDRLTVNTKTNDAKLESNATGRGSARRVRAVFYQDDSKKSDTAAAADQPAQR</sequence>
<protein>
    <recommendedName>
        <fullName evidence="4">Organic solvent tolerance-like N-terminal domain-containing protein</fullName>
    </recommendedName>
</protein>
<evidence type="ECO:0000256" key="2">
    <source>
        <dbReference type="SAM" id="MobiDB-lite"/>
    </source>
</evidence>
<dbReference type="InterPro" id="IPR005653">
    <property type="entry name" value="OstA-like_N"/>
</dbReference>
<dbReference type="PANTHER" id="PTHR36504">
    <property type="entry name" value="LIPOPOLYSACCHARIDE EXPORT SYSTEM PROTEIN LPTA"/>
    <property type="match status" value="1"/>
</dbReference>
<evidence type="ECO:0000313" key="5">
    <source>
        <dbReference type="EMBL" id="AVQ04077.1"/>
    </source>
</evidence>
<dbReference type="EMBL" id="CP027850">
    <property type="protein sequence ID" value="AVQ04077.1"/>
    <property type="molecule type" value="Genomic_DNA"/>
</dbReference>
<feature type="signal peptide" evidence="3">
    <location>
        <begin position="1"/>
        <end position="28"/>
    </location>
</feature>
<feature type="region of interest" description="Disordered" evidence="2">
    <location>
        <begin position="170"/>
        <end position="190"/>
    </location>
</feature>
<dbReference type="Pfam" id="PF03968">
    <property type="entry name" value="LptD_N"/>
    <property type="match status" value="1"/>
</dbReference>